<reference evidence="1" key="1">
    <citation type="journal article" date="2014" name="Front. Microbiol.">
        <title>High frequency of phylogenetically diverse reductive dehalogenase-homologous genes in deep subseafloor sedimentary metagenomes.</title>
        <authorList>
            <person name="Kawai M."/>
            <person name="Futagami T."/>
            <person name="Toyoda A."/>
            <person name="Takaki Y."/>
            <person name="Nishi S."/>
            <person name="Hori S."/>
            <person name="Arai W."/>
            <person name="Tsubouchi T."/>
            <person name="Morono Y."/>
            <person name="Uchiyama I."/>
            <person name="Ito T."/>
            <person name="Fujiyama A."/>
            <person name="Inagaki F."/>
            <person name="Takami H."/>
        </authorList>
    </citation>
    <scope>NUCLEOTIDE SEQUENCE</scope>
    <source>
        <strain evidence="1">Expedition CK06-06</strain>
    </source>
</reference>
<gene>
    <name evidence="1" type="ORF">S06H3_11528</name>
</gene>
<dbReference type="EMBL" id="BARV01005617">
    <property type="protein sequence ID" value="GAI16591.1"/>
    <property type="molecule type" value="Genomic_DNA"/>
</dbReference>
<organism evidence="1">
    <name type="scientific">marine sediment metagenome</name>
    <dbReference type="NCBI Taxonomy" id="412755"/>
    <lineage>
        <taxon>unclassified sequences</taxon>
        <taxon>metagenomes</taxon>
        <taxon>ecological metagenomes</taxon>
    </lineage>
</organism>
<protein>
    <submittedName>
        <fullName evidence="1">Uncharacterized protein</fullName>
    </submittedName>
</protein>
<accession>X1MEU3</accession>
<feature type="non-terminal residue" evidence="1">
    <location>
        <position position="78"/>
    </location>
</feature>
<proteinExistence type="predicted"/>
<name>X1MEU3_9ZZZZ</name>
<sequence length="78" mass="8575">MKKIVGFLILTLCMLALLSVVVSAEIKTVELLAGQFIHAGTVTVSYDGDDLCFIYETVDGWELVETHFTIAELAEEIP</sequence>
<evidence type="ECO:0000313" key="1">
    <source>
        <dbReference type="EMBL" id="GAI16591.1"/>
    </source>
</evidence>
<comment type="caution">
    <text evidence="1">The sequence shown here is derived from an EMBL/GenBank/DDBJ whole genome shotgun (WGS) entry which is preliminary data.</text>
</comment>
<dbReference type="AlphaFoldDB" id="X1MEU3"/>